<dbReference type="PANTHER" id="PTHR30250">
    <property type="entry name" value="PST FAMILY PREDICTED COLANIC ACID TRANSPORTER"/>
    <property type="match status" value="1"/>
</dbReference>
<dbReference type="PANTHER" id="PTHR30250:SF26">
    <property type="entry name" value="PSMA PROTEIN"/>
    <property type="match status" value="1"/>
</dbReference>
<evidence type="ECO:0000313" key="8">
    <source>
        <dbReference type="Proteomes" id="UP000445582"/>
    </source>
</evidence>
<keyword evidence="3 6" id="KW-0812">Transmembrane</keyword>
<dbReference type="InterPro" id="IPR050833">
    <property type="entry name" value="Poly_Biosynth_Transport"/>
</dbReference>
<evidence type="ECO:0000313" key="7">
    <source>
        <dbReference type="EMBL" id="MXO62592.1"/>
    </source>
</evidence>
<proteinExistence type="predicted"/>
<reference evidence="7 8" key="1">
    <citation type="submission" date="2019-12" db="EMBL/GenBank/DDBJ databases">
        <title>Genomic-based taxomic classification of the family Erythrobacteraceae.</title>
        <authorList>
            <person name="Xu L."/>
        </authorList>
    </citation>
    <scope>NUCLEOTIDE SEQUENCE [LARGE SCALE GENOMIC DNA]</scope>
    <source>
        <strain evidence="7 8">MCCC 1A09965</strain>
    </source>
</reference>
<keyword evidence="8" id="KW-1185">Reference proteome</keyword>
<evidence type="ECO:0000256" key="4">
    <source>
        <dbReference type="ARBA" id="ARBA00022989"/>
    </source>
</evidence>
<feature type="transmembrane region" description="Helical" evidence="6">
    <location>
        <begin position="382"/>
        <end position="401"/>
    </location>
</feature>
<comment type="caution">
    <text evidence="7">The sequence shown here is derived from an EMBL/GenBank/DDBJ whole genome shotgun (WGS) entry which is preliminary data.</text>
</comment>
<dbReference type="Proteomes" id="UP000445582">
    <property type="component" value="Unassembled WGS sequence"/>
</dbReference>
<keyword evidence="2" id="KW-1003">Cell membrane</keyword>
<evidence type="ECO:0008006" key="9">
    <source>
        <dbReference type="Google" id="ProtNLM"/>
    </source>
</evidence>
<dbReference type="RefSeq" id="WP_160672898.1">
    <property type="nucleotide sequence ID" value="NZ_WTYN01000001.1"/>
</dbReference>
<feature type="transmembrane region" description="Helical" evidence="6">
    <location>
        <begin position="354"/>
        <end position="375"/>
    </location>
</feature>
<feature type="transmembrane region" description="Helical" evidence="6">
    <location>
        <begin position="50"/>
        <end position="73"/>
    </location>
</feature>
<feature type="transmembrane region" description="Helical" evidence="6">
    <location>
        <begin position="407"/>
        <end position="429"/>
    </location>
</feature>
<feature type="transmembrane region" description="Helical" evidence="6">
    <location>
        <begin position="312"/>
        <end position="334"/>
    </location>
</feature>
<comment type="subcellular location">
    <subcellularLocation>
        <location evidence="1">Cell membrane</location>
        <topology evidence="1">Multi-pass membrane protein</topology>
    </subcellularLocation>
</comment>
<sequence length="457" mass="46494">MSGRFLIRLGNGLFGNASAQASALLVQLVVALVSVPVFATVWGLEDYGVWLILVTVPATIALSDLGFIGAVGNAMTAAVTRGQDAGAREMFSQLTALAFWVGLGLLSLVAIIGFGIDPPWLDFADGATGGQGGGTILALASFAVFALWSRTLYAALRATGHFAKGSYATAFAALLEITLAGTIALAGGGLLGAAIGYACGQAIGLAIMASLVAKLAPGFRPALIPLAFGLLRPLLRPALALVMTILAQSVILQGAVVILGIVAGSAAVPAFTAVRTLARIGVQLVGVANLAIMPEMTMARARTDGERIADLAALNVCAGIVIALPAALGLALFGPAIVDLWSGGVIAASQELCTIMALATVLGCLWGPFAAFLTADNLQGRYALWFLVAACSGALAVYPLAERMGAAGAALATVAVELAVLIAAGLAAWRAGFLVGLNPREILDRTHRLLRKAVESR</sequence>
<evidence type="ECO:0000256" key="5">
    <source>
        <dbReference type="ARBA" id="ARBA00023136"/>
    </source>
</evidence>
<keyword evidence="5 6" id="KW-0472">Membrane</keyword>
<gene>
    <name evidence="7" type="ORF">GRI48_06160</name>
</gene>
<keyword evidence="4 6" id="KW-1133">Transmembrane helix</keyword>
<dbReference type="EMBL" id="WTYN01000001">
    <property type="protein sequence ID" value="MXO62592.1"/>
    <property type="molecule type" value="Genomic_DNA"/>
</dbReference>
<name>A0A844YF83_9SPHN</name>
<accession>A0A844YF83</accession>
<dbReference type="GO" id="GO:0005886">
    <property type="term" value="C:plasma membrane"/>
    <property type="evidence" value="ECO:0007669"/>
    <property type="project" value="UniProtKB-SubCell"/>
</dbReference>
<feature type="transmembrane region" description="Helical" evidence="6">
    <location>
        <begin position="194"/>
        <end position="217"/>
    </location>
</feature>
<dbReference type="OrthoDB" id="7011692at2"/>
<evidence type="ECO:0000256" key="6">
    <source>
        <dbReference type="SAM" id="Phobius"/>
    </source>
</evidence>
<feature type="transmembrane region" description="Helical" evidence="6">
    <location>
        <begin position="21"/>
        <end position="44"/>
    </location>
</feature>
<feature type="transmembrane region" description="Helical" evidence="6">
    <location>
        <begin position="94"/>
        <end position="116"/>
    </location>
</feature>
<feature type="transmembrane region" description="Helical" evidence="6">
    <location>
        <begin position="136"/>
        <end position="156"/>
    </location>
</feature>
<dbReference type="AlphaFoldDB" id="A0A844YF83"/>
<protein>
    <recommendedName>
        <fullName evidence="9">Oligosaccharide flippase family protein</fullName>
    </recommendedName>
</protein>
<evidence type="ECO:0000256" key="2">
    <source>
        <dbReference type="ARBA" id="ARBA00022475"/>
    </source>
</evidence>
<evidence type="ECO:0000256" key="3">
    <source>
        <dbReference type="ARBA" id="ARBA00022692"/>
    </source>
</evidence>
<organism evidence="7 8">
    <name type="scientific">Qipengyuania oceanensis</name>
    <dbReference type="NCBI Taxonomy" id="1463597"/>
    <lineage>
        <taxon>Bacteria</taxon>
        <taxon>Pseudomonadati</taxon>
        <taxon>Pseudomonadota</taxon>
        <taxon>Alphaproteobacteria</taxon>
        <taxon>Sphingomonadales</taxon>
        <taxon>Erythrobacteraceae</taxon>
        <taxon>Qipengyuania</taxon>
    </lineage>
</organism>
<feature type="transmembrane region" description="Helical" evidence="6">
    <location>
        <begin position="238"/>
        <end position="264"/>
    </location>
</feature>
<feature type="transmembrane region" description="Helical" evidence="6">
    <location>
        <begin position="270"/>
        <end position="292"/>
    </location>
</feature>
<evidence type="ECO:0000256" key="1">
    <source>
        <dbReference type="ARBA" id="ARBA00004651"/>
    </source>
</evidence>
<feature type="transmembrane region" description="Helical" evidence="6">
    <location>
        <begin position="168"/>
        <end position="188"/>
    </location>
</feature>